<evidence type="ECO:0000256" key="2">
    <source>
        <dbReference type="SAM" id="Phobius"/>
    </source>
</evidence>
<organism evidence="3">
    <name type="scientific">Chromera velia CCMP2878</name>
    <dbReference type="NCBI Taxonomy" id="1169474"/>
    <lineage>
        <taxon>Eukaryota</taxon>
        <taxon>Sar</taxon>
        <taxon>Alveolata</taxon>
        <taxon>Colpodellida</taxon>
        <taxon>Chromeraceae</taxon>
        <taxon>Chromera</taxon>
    </lineage>
</organism>
<proteinExistence type="predicted"/>
<name>A0A0G4F3K3_9ALVE</name>
<feature type="transmembrane region" description="Helical" evidence="2">
    <location>
        <begin position="706"/>
        <end position="726"/>
    </location>
</feature>
<feature type="compositionally biased region" description="Low complexity" evidence="1">
    <location>
        <begin position="487"/>
        <end position="498"/>
    </location>
</feature>
<sequence>MDPRGSAASQQERGRLLSQNSFVPREISRFEFLANLEGDQKSLWGRGHAIRTRLHSIPLPLENHGMQQCHPAFTFFTLVNSILGIGFLAMPFAIATGGVVSATLLFAIMVGVAAAGVSWVLVAMSYTEGLIRYTGTGSPDFSISNMTCPLSLIVRVCFGKTATVLYTLQLVVACAGTLWGFAATFATSLSSAFPFFGLLDSCNVYAPGVSDSRSSFLSFEKGLDTGGCFPAYTAWLFVFALVVIPMSQLDVQEQLVFVASLDGCLGLFGALTFGSWTLPVFSINWHNLNAPIAPPRDPFAAPLGPVNVSALGGERKNAFLVAPRVFSNKEVPIVHVHPPAQTEGKEEEKKKKKKKDEEKRGLSRLKEEERKENEKEKESEKNPTTATNSTTSTATSRVLLPVPFESDGHPALPTLYRETGSAPFDSVEGREKRVKAEAESETGMWGGFDSGYRGDEDTDRWVWWTEGSSEEKYIPSGDVLGQPRHSGAAGALSAQGGAEADVWMQRVSSLPGSEVNEAREVENRAEAELRGDSLSSHAFEVLEGSRVLGERVDRAGGEAEELRPRGRQREAKGDFSQSEGGKRGRRGPQQTGEDSQAAAGEFSSQRKGEEKGMNGRQLEATASSPNKTEGKEKDKEGQTGEKEKEKKSSQGSSLLSRLSDLLVSFIIVVPALDVVSTYPLNVIIMAENLVGAILGQEGLESRWKAVAARLLCSVLPILGAAVVFSIDTLIGFIAPLFFFQVFILPGALFLETRAVVRDKLGEGAELRSPFFSVLCHMPIFIPLYALSCFLFVIVVLFHFDLLSL</sequence>
<keyword evidence="2" id="KW-1133">Transmembrane helix</keyword>
<feature type="transmembrane region" description="Helical" evidence="2">
    <location>
        <begin position="100"/>
        <end position="122"/>
    </location>
</feature>
<feature type="transmembrane region" description="Helical" evidence="2">
    <location>
        <begin position="732"/>
        <end position="750"/>
    </location>
</feature>
<reference evidence="3" key="1">
    <citation type="submission" date="2014-11" db="EMBL/GenBank/DDBJ databases">
        <authorList>
            <person name="Otto D Thomas"/>
            <person name="Naeem Raeece"/>
        </authorList>
    </citation>
    <scope>NUCLEOTIDE SEQUENCE</scope>
</reference>
<feature type="compositionally biased region" description="Basic and acidic residues" evidence="1">
    <location>
        <begin position="427"/>
        <end position="438"/>
    </location>
</feature>
<feature type="region of interest" description="Disordered" evidence="1">
    <location>
        <begin position="332"/>
        <end position="441"/>
    </location>
</feature>
<dbReference type="PANTHER" id="PTHR16189">
    <property type="entry name" value="TRANSMEMBRANE PROTEIN 104-RELATED"/>
    <property type="match status" value="1"/>
</dbReference>
<feature type="transmembrane region" description="Helical" evidence="2">
    <location>
        <begin position="72"/>
        <end position="94"/>
    </location>
</feature>
<feature type="compositionally biased region" description="Basic and acidic residues" evidence="1">
    <location>
        <begin position="604"/>
        <end position="613"/>
    </location>
</feature>
<feature type="compositionally biased region" description="Low complexity" evidence="1">
    <location>
        <begin position="382"/>
        <end position="396"/>
    </location>
</feature>
<feature type="transmembrane region" description="Helical" evidence="2">
    <location>
        <begin position="229"/>
        <end position="249"/>
    </location>
</feature>
<dbReference type="EMBL" id="CDMZ01000107">
    <property type="protein sequence ID" value="CEM06784.1"/>
    <property type="molecule type" value="Genomic_DNA"/>
</dbReference>
<dbReference type="AlphaFoldDB" id="A0A0G4F3K3"/>
<feature type="compositionally biased region" description="Basic and acidic residues" evidence="1">
    <location>
        <begin position="516"/>
        <end position="531"/>
    </location>
</feature>
<feature type="region of interest" description="Disordered" evidence="1">
    <location>
        <begin position="510"/>
        <end position="651"/>
    </location>
</feature>
<accession>A0A0G4F3K3</accession>
<feature type="compositionally biased region" description="Basic and acidic residues" evidence="1">
    <location>
        <begin position="343"/>
        <end position="381"/>
    </location>
</feature>
<evidence type="ECO:0000313" key="3">
    <source>
        <dbReference type="EMBL" id="CEM06784.1"/>
    </source>
</evidence>
<feature type="transmembrane region" description="Helical" evidence="2">
    <location>
        <begin position="770"/>
        <end position="799"/>
    </location>
</feature>
<feature type="compositionally biased region" description="Basic and acidic residues" evidence="1">
    <location>
        <begin position="628"/>
        <end position="648"/>
    </location>
</feature>
<protein>
    <recommendedName>
        <fullName evidence="4">Amino acid transporter transmembrane domain-containing protein</fullName>
    </recommendedName>
</protein>
<feature type="transmembrane region" description="Helical" evidence="2">
    <location>
        <begin position="164"/>
        <end position="186"/>
    </location>
</feature>
<feature type="region of interest" description="Disordered" evidence="1">
    <location>
        <begin position="474"/>
        <end position="498"/>
    </location>
</feature>
<keyword evidence="2" id="KW-0812">Transmembrane</keyword>
<evidence type="ECO:0008006" key="4">
    <source>
        <dbReference type="Google" id="ProtNLM"/>
    </source>
</evidence>
<feature type="compositionally biased region" description="Basic and acidic residues" evidence="1">
    <location>
        <begin position="548"/>
        <end position="573"/>
    </location>
</feature>
<gene>
    <name evidence="3" type="ORF">Cvel_15058</name>
</gene>
<evidence type="ECO:0000256" key="1">
    <source>
        <dbReference type="SAM" id="MobiDB-lite"/>
    </source>
</evidence>
<keyword evidence="2" id="KW-0472">Membrane</keyword>
<dbReference type="VEuPathDB" id="CryptoDB:Cvel_15058"/>
<feature type="transmembrane region" description="Helical" evidence="2">
    <location>
        <begin position="255"/>
        <end position="278"/>
    </location>
</feature>